<dbReference type="OrthoDB" id="24090at2"/>
<dbReference type="RefSeq" id="WP_013704434.1">
    <property type="nucleotide sequence ID" value="NC_015387.1"/>
</dbReference>
<name>F2NKD8_MARHT</name>
<gene>
    <name evidence="1" type="ordered locus">Marky_1652</name>
</gene>
<reference evidence="1 2" key="1">
    <citation type="journal article" date="2012" name="Stand. Genomic Sci.">
        <title>Complete genome sequence of the aerobic, heterotroph Marinithermus hydrothermalis type strain (T1(T)) from a deep-sea hydrothermal vent chimney.</title>
        <authorList>
            <person name="Copeland A."/>
            <person name="Gu W."/>
            <person name="Yasawong M."/>
            <person name="Lapidus A."/>
            <person name="Lucas S."/>
            <person name="Deshpande S."/>
            <person name="Pagani I."/>
            <person name="Tapia R."/>
            <person name="Cheng J.F."/>
            <person name="Goodwin L.A."/>
            <person name="Pitluck S."/>
            <person name="Liolios K."/>
            <person name="Ivanova N."/>
            <person name="Mavromatis K."/>
            <person name="Mikhailova N."/>
            <person name="Pati A."/>
            <person name="Chen A."/>
            <person name="Palaniappan K."/>
            <person name="Land M."/>
            <person name="Pan C."/>
            <person name="Brambilla E.M."/>
            <person name="Rohde M."/>
            <person name="Tindall B.J."/>
            <person name="Sikorski J."/>
            <person name="Goker M."/>
            <person name="Detter J.C."/>
            <person name="Bristow J."/>
            <person name="Eisen J.A."/>
            <person name="Markowitz V."/>
            <person name="Hugenholtz P."/>
            <person name="Kyrpides N.C."/>
            <person name="Klenk H.P."/>
            <person name="Woyke T."/>
        </authorList>
    </citation>
    <scope>NUCLEOTIDE SEQUENCE [LARGE SCALE GENOMIC DNA]</scope>
    <source>
        <strain evidence="2">DSM 14884 / JCM 11576 / T1</strain>
    </source>
</reference>
<sequence length="614" mass="69126">MSTSRGSAPLKLPFWGQARLEYRGKPVKLRRKGLALLYYLALEGPTRREVLADLLWGHNAASQNLRVELHRLRQALMPLGFNLFASGEDPLRLPDYIEIDRTPSEGLPLEGLDDLSPEFQQWLEVRREIIASVSTEFATRQDLVRELAAQVRPPYLIILEGGPGAEHQAFAQALARELGLPYREGDSGQGKVLHYLRPPYPSTLPAHALSDREGVWVVERSSYGEDPRVVLQLRETWPPDRVRYVVLPPLTWNEAFGSLLRGLPFSEAARLYLATAGNPGYLRELLSLRPSEGFGPELPVPQRVRAAFQLETRYLSLEARLALERLSVHPGALDDGLLEAFGARAHLEELERRGWLVFDRQWRFADETARRVIYASLQQGRHQRYHRTAAEYFAMKGHRLAEAYHLLRAGEPVDWEALLPGLPEWAQVTLEAWLGFEPEGEPLARAAFRVGQELALLEASRFGEGFELQGAHCTWVRVPGKEAPSGAEWQLPEEPCLLRIRGRGYQENALGVGLSGEAAPLEVRVTGERPARVVFAGVRTPRWLGDGTLLLPVREDMDYWLYLPQSRSLRVQSLSEAGLFELELSVHRAKAFSPGRAADVVEAYDLRDQPVLDS</sequence>
<dbReference type="eggNOG" id="COG0470">
    <property type="taxonomic scope" value="Bacteria"/>
</dbReference>
<dbReference type="Proteomes" id="UP000007030">
    <property type="component" value="Chromosome"/>
</dbReference>
<dbReference type="AlphaFoldDB" id="F2NKD8"/>
<organism evidence="1 2">
    <name type="scientific">Marinithermus hydrothermalis (strain DSM 14884 / JCM 11576 / T1)</name>
    <dbReference type="NCBI Taxonomy" id="869210"/>
    <lineage>
        <taxon>Bacteria</taxon>
        <taxon>Thermotogati</taxon>
        <taxon>Deinococcota</taxon>
        <taxon>Deinococci</taxon>
        <taxon>Thermales</taxon>
        <taxon>Thermaceae</taxon>
        <taxon>Marinithermus</taxon>
    </lineage>
</organism>
<proteinExistence type="predicted"/>
<dbReference type="HOGENOM" id="CLU_479751_0_0_0"/>
<dbReference type="InterPro" id="IPR036388">
    <property type="entry name" value="WH-like_DNA-bd_sf"/>
</dbReference>
<protein>
    <submittedName>
        <fullName evidence="1">Transcriptional regulator domain-containing protein</fullName>
    </submittedName>
</protein>
<accession>F2NKD8</accession>
<dbReference type="KEGG" id="mhd:Marky_1652"/>
<evidence type="ECO:0000313" key="1">
    <source>
        <dbReference type="EMBL" id="AEB12387.1"/>
    </source>
</evidence>
<dbReference type="GO" id="GO:0003677">
    <property type="term" value="F:DNA binding"/>
    <property type="evidence" value="ECO:0007669"/>
    <property type="project" value="InterPro"/>
</dbReference>
<dbReference type="STRING" id="869210.Marky_1652"/>
<dbReference type="EMBL" id="CP002630">
    <property type="protein sequence ID" value="AEB12387.1"/>
    <property type="molecule type" value="Genomic_DNA"/>
</dbReference>
<keyword evidence="2" id="KW-1185">Reference proteome</keyword>
<dbReference type="GO" id="GO:0006355">
    <property type="term" value="P:regulation of DNA-templated transcription"/>
    <property type="evidence" value="ECO:0007669"/>
    <property type="project" value="InterPro"/>
</dbReference>
<dbReference type="SUPFAM" id="SSF46894">
    <property type="entry name" value="C-terminal effector domain of the bipartite response regulators"/>
    <property type="match status" value="1"/>
</dbReference>
<dbReference type="Gene3D" id="1.10.10.10">
    <property type="entry name" value="Winged helix-like DNA-binding domain superfamily/Winged helix DNA-binding domain"/>
    <property type="match status" value="1"/>
</dbReference>
<dbReference type="InterPro" id="IPR016032">
    <property type="entry name" value="Sig_transdc_resp-reg_C-effctor"/>
</dbReference>
<evidence type="ECO:0000313" key="2">
    <source>
        <dbReference type="Proteomes" id="UP000007030"/>
    </source>
</evidence>